<dbReference type="Proteomes" id="UP000598271">
    <property type="component" value="Unassembled WGS sequence"/>
</dbReference>
<organism evidence="5 6">
    <name type="scientific">Persicitalea jodogahamensis</name>
    <dbReference type="NCBI Taxonomy" id="402147"/>
    <lineage>
        <taxon>Bacteria</taxon>
        <taxon>Pseudomonadati</taxon>
        <taxon>Bacteroidota</taxon>
        <taxon>Cytophagia</taxon>
        <taxon>Cytophagales</taxon>
        <taxon>Spirosomataceae</taxon>
        <taxon>Persicitalea</taxon>
    </lineage>
</organism>
<dbReference type="SUPFAM" id="SSF52172">
    <property type="entry name" value="CheY-like"/>
    <property type="match status" value="1"/>
</dbReference>
<dbReference type="PANTHER" id="PTHR45339">
    <property type="entry name" value="HYBRID SIGNAL TRANSDUCTION HISTIDINE KINASE J"/>
    <property type="match status" value="1"/>
</dbReference>
<evidence type="ECO:0000256" key="2">
    <source>
        <dbReference type="ARBA" id="ARBA00023012"/>
    </source>
</evidence>
<evidence type="ECO:0000256" key="1">
    <source>
        <dbReference type="ARBA" id="ARBA00022553"/>
    </source>
</evidence>
<dbReference type="Pfam" id="PF00072">
    <property type="entry name" value="Response_reg"/>
    <property type="match status" value="1"/>
</dbReference>
<evidence type="ECO:0000259" key="4">
    <source>
        <dbReference type="PROSITE" id="PS50110"/>
    </source>
</evidence>
<keyword evidence="1 3" id="KW-0597">Phosphoprotein</keyword>
<dbReference type="RefSeq" id="WP_189568497.1">
    <property type="nucleotide sequence ID" value="NZ_BMXF01000007.1"/>
</dbReference>
<dbReference type="PANTHER" id="PTHR45339:SF1">
    <property type="entry name" value="HYBRID SIGNAL TRANSDUCTION HISTIDINE KINASE J"/>
    <property type="match status" value="1"/>
</dbReference>
<accession>A0A8J3D7U4</accession>
<evidence type="ECO:0000313" key="5">
    <source>
        <dbReference type="EMBL" id="GHB87095.1"/>
    </source>
</evidence>
<dbReference type="InterPro" id="IPR011006">
    <property type="entry name" value="CheY-like_superfamily"/>
</dbReference>
<feature type="modified residue" description="4-aspartylphosphate" evidence="3">
    <location>
        <position position="54"/>
    </location>
</feature>
<dbReference type="PROSITE" id="PS50110">
    <property type="entry name" value="RESPONSE_REGULATORY"/>
    <property type="match status" value="1"/>
</dbReference>
<keyword evidence="6" id="KW-1185">Reference proteome</keyword>
<evidence type="ECO:0000256" key="3">
    <source>
        <dbReference type="PROSITE-ProRule" id="PRU00169"/>
    </source>
</evidence>
<proteinExistence type="predicted"/>
<keyword evidence="2" id="KW-0902">Two-component regulatory system</keyword>
<name>A0A8J3D7U4_9BACT</name>
<protein>
    <recommendedName>
        <fullName evidence="4">Response regulatory domain-containing protein</fullName>
    </recommendedName>
</protein>
<gene>
    <name evidence="5" type="ORF">GCM10007390_48700</name>
</gene>
<dbReference type="AlphaFoldDB" id="A0A8J3D7U4"/>
<sequence>MKKSILIVDDDPRNIFALSAMLKARGFAVLSATGMKEAYTVLQQQETVDVILMDMMMPDMDGYEAIPRLKQDARYKHIPLIAVTAQAMAGDREKCLAAGADAYHSKPIDIDALLELLKSPPINQIRNTNDTG</sequence>
<comment type="caution">
    <text evidence="5">The sequence shown here is derived from an EMBL/GenBank/DDBJ whole genome shotgun (WGS) entry which is preliminary data.</text>
</comment>
<reference evidence="5 6" key="1">
    <citation type="journal article" date="2014" name="Int. J. Syst. Evol. Microbiol.">
        <title>Complete genome sequence of Corynebacterium casei LMG S-19264T (=DSM 44701T), isolated from a smear-ripened cheese.</title>
        <authorList>
            <consortium name="US DOE Joint Genome Institute (JGI-PGF)"/>
            <person name="Walter F."/>
            <person name="Albersmeier A."/>
            <person name="Kalinowski J."/>
            <person name="Ruckert C."/>
        </authorList>
    </citation>
    <scope>NUCLEOTIDE SEQUENCE [LARGE SCALE GENOMIC DNA]</scope>
    <source>
        <strain evidence="5 6">KCTC 12866</strain>
    </source>
</reference>
<dbReference type="Gene3D" id="3.40.50.2300">
    <property type="match status" value="1"/>
</dbReference>
<dbReference type="GO" id="GO:0000160">
    <property type="term" value="P:phosphorelay signal transduction system"/>
    <property type="evidence" value="ECO:0007669"/>
    <property type="project" value="UniProtKB-KW"/>
</dbReference>
<dbReference type="SMART" id="SM00448">
    <property type="entry name" value="REC"/>
    <property type="match status" value="1"/>
</dbReference>
<dbReference type="EMBL" id="BMXF01000007">
    <property type="protein sequence ID" value="GHB87095.1"/>
    <property type="molecule type" value="Genomic_DNA"/>
</dbReference>
<evidence type="ECO:0000313" key="6">
    <source>
        <dbReference type="Proteomes" id="UP000598271"/>
    </source>
</evidence>
<feature type="domain" description="Response regulatory" evidence="4">
    <location>
        <begin position="4"/>
        <end position="121"/>
    </location>
</feature>
<dbReference type="InterPro" id="IPR001789">
    <property type="entry name" value="Sig_transdc_resp-reg_receiver"/>
</dbReference>